<feature type="compositionally biased region" description="Basic and acidic residues" evidence="2">
    <location>
        <begin position="206"/>
        <end position="225"/>
    </location>
</feature>
<feature type="compositionally biased region" description="Low complexity" evidence="2">
    <location>
        <begin position="44"/>
        <end position="55"/>
    </location>
</feature>
<gene>
    <name evidence="3" type="ORF">Tco_0772286</name>
</gene>
<reference evidence="3" key="2">
    <citation type="submission" date="2022-01" db="EMBL/GenBank/DDBJ databases">
        <authorList>
            <person name="Yamashiro T."/>
            <person name="Shiraishi A."/>
            <person name="Satake H."/>
            <person name="Nakayama K."/>
        </authorList>
    </citation>
    <scope>NUCLEOTIDE SEQUENCE</scope>
</reference>
<dbReference type="Proteomes" id="UP001151760">
    <property type="component" value="Unassembled WGS sequence"/>
</dbReference>
<feature type="region of interest" description="Disordered" evidence="2">
    <location>
        <begin position="36"/>
        <end position="59"/>
    </location>
</feature>
<evidence type="ECO:0000313" key="4">
    <source>
        <dbReference type="Proteomes" id="UP001151760"/>
    </source>
</evidence>
<evidence type="ECO:0000256" key="2">
    <source>
        <dbReference type="SAM" id="MobiDB-lite"/>
    </source>
</evidence>
<evidence type="ECO:0000256" key="1">
    <source>
        <dbReference type="SAM" id="Coils"/>
    </source>
</evidence>
<organism evidence="3 4">
    <name type="scientific">Tanacetum coccineum</name>
    <dbReference type="NCBI Taxonomy" id="301880"/>
    <lineage>
        <taxon>Eukaryota</taxon>
        <taxon>Viridiplantae</taxon>
        <taxon>Streptophyta</taxon>
        <taxon>Embryophyta</taxon>
        <taxon>Tracheophyta</taxon>
        <taxon>Spermatophyta</taxon>
        <taxon>Magnoliopsida</taxon>
        <taxon>eudicotyledons</taxon>
        <taxon>Gunneridae</taxon>
        <taxon>Pentapetalae</taxon>
        <taxon>asterids</taxon>
        <taxon>campanulids</taxon>
        <taxon>Asterales</taxon>
        <taxon>Asteraceae</taxon>
        <taxon>Asteroideae</taxon>
        <taxon>Anthemideae</taxon>
        <taxon>Anthemidinae</taxon>
        <taxon>Tanacetum</taxon>
    </lineage>
</organism>
<accession>A0ABQ4ZKV6</accession>
<keyword evidence="1" id="KW-0175">Coiled coil</keyword>
<name>A0ABQ4ZKV6_9ASTR</name>
<reference evidence="3" key="1">
    <citation type="journal article" date="2022" name="Int. J. Mol. Sci.">
        <title>Draft Genome of Tanacetum Coccineum: Genomic Comparison of Closely Related Tanacetum-Family Plants.</title>
        <authorList>
            <person name="Yamashiro T."/>
            <person name="Shiraishi A."/>
            <person name="Nakayama K."/>
            <person name="Satake H."/>
        </authorList>
    </citation>
    <scope>NUCLEOTIDE SEQUENCE</scope>
</reference>
<feature type="compositionally biased region" description="Basic and acidic residues" evidence="2">
    <location>
        <begin position="233"/>
        <end position="244"/>
    </location>
</feature>
<comment type="caution">
    <text evidence="3">The sequence shown here is derived from an EMBL/GenBank/DDBJ whole genome shotgun (WGS) entry which is preliminary data.</text>
</comment>
<keyword evidence="4" id="KW-1185">Reference proteome</keyword>
<proteinExistence type="predicted"/>
<dbReference type="EMBL" id="BQNB010011366">
    <property type="protein sequence ID" value="GJS89650.1"/>
    <property type="molecule type" value="Genomic_DNA"/>
</dbReference>
<protein>
    <submittedName>
        <fullName evidence="3">Uncharacterized protein</fullName>
    </submittedName>
</protein>
<sequence length="556" mass="62713">MNSIEQCIIERASHEQELKMTLKKLSERQLQIQQCKVQEEVSPEESSSTSQPLEQVKNHDENDVFANVRRHSEQPESINDTYVLEKDDSNVIPDSSNICTNDNQVDQNAAECVDERAALANLIANLTLDTEENKTVLKQLKKANASLTQELKECKTNLDESSRALGEATSSRDSSLIALQTKQTELEKYTALNDKKFCPNGEETVTLEKESRSKLDKDTNKDAKSHKTTKRYMPVEKSSESKKPERLIPKGHRFSHKKTTTVPEKTMNPRSSLRWQPTGRILKTVCLRWVPTGKLLNSCTGKVESEPTHGSNVDIHHIHACKQTLGLSAGTSFNGQKQQRIDITADALYNEKQENLRVCSSLGRQCQMASAENNTSGPVPQCSKCCLLTSVHGCFHQMTSVHNVQNSRIQDHNNETVKFQAGQKSCSITVQHSYTHDIELELQFHTSYSNAEDNSHKVVRLGINPMIQPEPEDLPKDNPKLEIAVLSWKDDGYCNGDNLPGAYIVGNTLHYQDLEWYEALKDSKLKEEALKNKAIMEGIFDEYDESSNEGWRRGQI</sequence>
<feature type="coiled-coil region" evidence="1">
    <location>
        <begin position="137"/>
        <end position="164"/>
    </location>
</feature>
<evidence type="ECO:0000313" key="3">
    <source>
        <dbReference type="EMBL" id="GJS89650.1"/>
    </source>
</evidence>
<feature type="region of interest" description="Disordered" evidence="2">
    <location>
        <begin position="203"/>
        <end position="244"/>
    </location>
</feature>